<feature type="region of interest" description="Disordered" evidence="4">
    <location>
        <begin position="460"/>
        <end position="483"/>
    </location>
</feature>
<accession>A0A3M7GYN1</accession>
<dbReference type="FunFam" id="2.30.30.40:FF:000189">
    <property type="entry name" value="BAR adaptor protein RVS167"/>
    <property type="match status" value="1"/>
</dbReference>
<dbReference type="PANTHER" id="PTHR47174:SF1">
    <property type="entry name" value="REDUCED VIABILITY UPON STARVATION PROTEIN 167"/>
    <property type="match status" value="1"/>
</dbReference>
<dbReference type="Pfam" id="PF00018">
    <property type="entry name" value="SH3_1"/>
    <property type="match status" value="1"/>
</dbReference>
<comment type="caution">
    <text evidence="7">The sequence shown here is derived from an EMBL/GenBank/DDBJ whole genome shotgun (WGS) entry which is preliminary data.</text>
</comment>
<dbReference type="PRINTS" id="PR00452">
    <property type="entry name" value="SH3DOMAIN"/>
</dbReference>
<dbReference type="Pfam" id="PF03114">
    <property type="entry name" value="BAR"/>
    <property type="match status" value="1"/>
</dbReference>
<reference evidence="7 8" key="1">
    <citation type="journal article" date="2018" name="BMC Genomics">
        <title>Genomic evidence for intraspecific hybridization in a clonal and extremely halotolerant yeast.</title>
        <authorList>
            <person name="Gostincar C."/>
            <person name="Stajich J.E."/>
            <person name="Zupancic J."/>
            <person name="Zalar P."/>
            <person name="Gunde-Cimerman N."/>
        </authorList>
    </citation>
    <scope>NUCLEOTIDE SEQUENCE [LARGE SCALE GENOMIC DNA]</scope>
    <source>
        <strain evidence="7 8">EXF-171</strain>
    </source>
</reference>
<evidence type="ECO:0000313" key="8">
    <source>
        <dbReference type="Proteomes" id="UP000281468"/>
    </source>
</evidence>
<dbReference type="SMART" id="SM00326">
    <property type="entry name" value="SH3"/>
    <property type="match status" value="1"/>
</dbReference>
<sequence length="483" mass="53962">MFACGGVCRSPADAHTSHTCPGRLSASARPPKMSWKGLTKGVKRAPHRLLVATHQIEEIKDDVYKDAELRFEHLEAETKKLHNESKKYFESIHGMLDHQIGFSRAIAEIYKPISGRASDPDSYVIDSNPEGIRACEEYEAVVQELKANLAPELEMIASRVVTPADELMNIITLVREKANKRNRKQKSYDLAKAKMKKLEAKPDKSAKDESALMEAQNEFLEAEMEYESFNEELKQMLPQLFALEREFIMPLFQSFYYMQLNVFYTLHEQMQSMDIGYFNLTKAIEEGFEEKRGDIQQQAEAIPMTKFKTTGNPKKANLMAQRQKMLANGRGRTGSAQGNEASPSRRITMGSYDNPPPAYSPEEQPAGQLMAPDSSIGRSASTGSNWTSAAKAKAAPPPPKPKPGALKGTSVETVTAKYEYEAQAEGDLSFSQGDVIEVVTRTNNENEWWVGRIHGREGQFPDGNINNMGKREQVQGQDGLPAM</sequence>
<name>A0A3M7GYN1_HORWE</name>
<dbReference type="CDD" id="cd07599">
    <property type="entry name" value="BAR_Rvs167p"/>
    <property type="match status" value="1"/>
</dbReference>
<dbReference type="InterPro" id="IPR036028">
    <property type="entry name" value="SH3-like_dom_sf"/>
</dbReference>
<feature type="domain" description="SH3" evidence="5">
    <location>
        <begin position="409"/>
        <end position="470"/>
    </location>
</feature>
<dbReference type="PROSITE" id="PS51021">
    <property type="entry name" value="BAR"/>
    <property type="match status" value="1"/>
</dbReference>
<dbReference type="Gene3D" id="1.20.1270.60">
    <property type="entry name" value="Arfaptin homology (AH) domain/BAR domain"/>
    <property type="match status" value="1"/>
</dbReference>
<evidence type="ECO:0000259" key="5">
    <source>
        <dbReference type="PROSITE" id="PS50002"/>
    </source>
</evidence>
<evidence type="ECO:0000256" key="2">
    <source>
        <dbReference type="PROSITE-ProRule" id="PRU00192"/>
    </source>
</evidence>
<dbReference type="InterPro" id="IPR046982">
    <property type="entry name" value="BIN3/RVS161-like"/>
</dbReference>
<dbReference type="GO" id="GO:0051666">
    <property type="term" value="P:actin cortical patch localization"/>
    <property type="evidence" value="ECO:0007669"/>
    <property type="project" value="InterPro"/>
</dbReference>
<dbReference type="GO" id="GO:0043332">
    <property type="term" value="C:mating projection tip"/>
    <property type="evidence" value="ECO:0007669"/>
    <property type="project" value="TreeGrafter"/>
</dbReference>
<dbReference type="SMART" id="SM00721">
    <property type="entry name" value="BAR"/>
    <property type="match status" value="1"/>
</dbReference>
<dbReference type="Gene3D" id="2.30.30.40">
    <property type="entry name" value="SH3 Domains"/>
    <property type="match status" value="1"/>
</dbReference>
<feature type="compositionally biased region" description="Polar residues" evidence="4">
    <location>
        <begin position="376"/>
        <end position="388"/>
    </location>
</feature>
<dbReference type="GO" id="GO:0031097">
    <property type="term" value="C:medial cortex"/>
    <property type="evidence" value="ECO:0007669"/>
    <property type="project" value="TreeGrafter"/>
</dbReference>
<dbReference type="GO" id="GO:0030479">
    <property type="term" value="C:actin cortical patch"/>
    <property type="evidence" value="ECO:0007669"/>
    <property type="project" value="TreeGrafter"/>
</dbReference>
<gene>
    <name evidence="7" type="ORF">D0862_04730</name>
</gene>
<dbReference type="GO" id="GO:1990528">
    <property type="term" value="C:Rvs161p-Rvs167p complex"/>
    <property type="evidence" value="ECO:0007669"/>
    <property type="project" value="TreeGrafter"/>
</dbReference>
<dbReference type="Proteomes" id="UP000281468">
    <property type="component" value="Unassembled WGS sequence"/>
</dbReference>
<dbReference type="InterPro" id="IPR001452">
    <property type="entry name" value="SH3_domain"/>
</dbReference>
<evidence type="ECO:0008006" key="9">
    <source>
        <dbReference type="Google" id="ProtNLM"/>
    </source>
</evidence>
<protein>
    <recommendedName>
        <fullName evidence="9">BAR domain-containing protein</fullName>
    </recommendedName>
</protein>
<dbReference type="VEuPathDB" id="FungiDB:BTJ68_13851"/>
<evidence type="ECO:0000259" key="6">
    <source>
        <dbReference type="PROSITE" id="PS51021"/>
    </source>
</evidence>
<dbReference type="PROSITE" id="PS50002">
    <property type="entry name" value="SH3"/>
    <property type="match status" value="1"/>
</dbReference>
<evidence type="ECO:0000256" key="4">
    <source>
        <dbReference type="SAM" id="MobiDB-lite"/>
    </source>
</evidence>
<evidence type="ECO:0000313" key="7">
    <source>
        <dbReference type="EMBL" id="RMZ06108.1"/>
    </source>
</evidence>
<dbReference type="GO" id="GO:0008289">
    <property type="term" value="F:lipid binding"/>
    <property type="evidence" value="ECO:0007669"/>
    <property type="project" value="TreeGrafter"/>
</dbReference>
<dbReference type="SUPFAM" id="SSF103657">
    <property type="entry name" value="BAR/IMD domain-like"/>
    <property type="match status" value="1"/>
</dbReference>
<keyword evidence="1 2" id="KW-0728">SH3 domain</keyword>
<organism evidence="7 8">
    <name type="scientific">Hortaea werneckii</name>
    <name type="common">Black yeast</name>
    <name type="synonym">Cladosporium werneckii</name>
    <dbReference type="NCBI Taxonomy" id="91943"/>
    <lineage>
        <taxon>Eukaryota</taxon>
        <taxon>Fungi</taxon>
        <taxon>Dikarya</taxon>
        <taxon>Ascomycota</taxon>
        <taxon>Pezizomycotina</taxon>
        <taxon>Dothideomycetes</taxon>
        <taxon>Dothideomycetidae</taxon>
        <taxon>Mycosphaerellales</taxon>
        <taxon>Teratosphaeriaceae</taxon>
        <taxon>Hortaea</taxon>
    </lineage>
</organism>
<dbReference type="PANTHER" id="PTHR47174">
    <property type="entry name" value="BRIDGING INTEGRATOR 3"/>
    <property type="match status" value="1"/>
</dbReference>
<evidence type="ECO:0000256" key="3">
    <source>
        <dbReference type="SAM" id="Coils"/>
    </source>
</evidence>
<proteinExistence type="predicted"/>
<dbReference type="InterPro" id="IPR004148">
    <property type="entry name" value="BAR_dom"/>
</dbReference>
<keyword evidence="3" id="KW-0175">Coiled coil</keyword>
<dbReference type="EMBL" id="QWIQ01000117">
    <property type="protein sequence ID" value="RMZ06108.1"/>
    <property type="molecule type" value="Genomic_DNA"/>
</dbReference>
<dbReference type="GO" id="GO:0006897">
    <property type="term" value="P:endocytosis"/>
    <property type="evidence" value="ECO:0007669"/>
    <property type="project" value="InterPro"/>
</dbReference>
<feature type="region of interest" description="Disordered" evidence="4">
    <location>
        <begin position="328"/>
        <end position="408"/>
    </location>
</feature>
<dbReference type="InterPro" id="IPR027267">
    <property type="entry name" value="AH/BAR_dom_sf"/>
</dbReference>
<dbReference type="GO" id="GO:0097320">
    <property type="term" value="P:plasma membrane tubulation"/>
    <property type="evidence" value="ECO:0007669"/>
    <property type="project" value="TreeGrafter"/>
</dbReference>
<feature type="coiled-coil region" evidence="3">
    <location>
        <begin position="181"/>
        <end position="232"/>
    </location>
</feature>
<feature type="domain" description="BAR" evidence="6">
    <location>
        <begin position="49"/>
        <end position="301"/>
    </location>
</feature>
<evidence type="ECO:0000256" key="1">
    <source>
        <dbReference type="ARBA" id="ARBA00022443"/>
    </source>
</evidence>
<feature type="region of interest" description="Disordered" evidence="4">
    <location>
        <begin position="9"/>
        <end position="28"/>
    </location>
</feature>
<dbReference type="SUPFAM" id="SSF50044">
    <property type="entry name" value="SH3-domain"/>
    <property type="match status" value="1"/>
</dbReference>
<dbReference type="AlphaFoldDB" id="A0A3M7GYN1"/>